<dbReference type="Proteomes" id="UP001296706">
    <property type="component" value="Unassembled WGS sequence"/>
</dbReference>
<dbReference type="InterPro" id="IPR001647">
    <property type="entry name" value="HTH_TetR"/>
</dbReference>
<evidence type="ECO:0000313" key="4">
    <source>
        <dbReference type="EMBL" id="NMH76241.1"/>
    </source>
</evidence>
<dbReference type="EMBL" id="JAAXKY010000006">
    <property type="protein sequence ID" value="NMH76241.1"/>
    <property type="molecule type" value="Genomic_DNA"/>
</dbReference>
<evidence type="ECO:0000259" key="3">
    <source>
        <dbReference type="PROSITE" id="PS50977"/>
    </source>
</evidence>
<keyword evidence="1 2" id="KW-0238">DNA-binding</keyword>
<dbReference type="Gene3D" id="1.10.357.10">
    <property type="entry name" value="Tetracycline Repressor, domain 2"/>
    <property type="match status" value="1"/>
</dbReference>
<feature type="domain" description="HTH tetR-type" evidence="3">
    <location>
        <begin position="1"/>
        <end position="47"/>
    </location>
</feature>
<dbReference type="SUPFAM" id="SSF46689">
    <property type="entry name" value="Homeodomain-like"/>
    <property type="match status" value="1"/>
</dbReference>
<proteinExistence type="predicted"/>
<keyword evidence="5" id="KW-1185">Reference proteome</keyword>
<accession>A0ABX1RAQ3</accession>
<reference evidence="4 5" key="1">
    <citation type="submission" date="2020-04" db="EMBL/GenBank/DDBJ databases">
        <authorList>
            <person name="Klaysubun C."/>
            <person name="Duangmal K."/>
            <person name="Lipun K."/>
        </authorList>
    </citation>
    <scope>NUCLEOTIDE SEQUENCE [LARGE SCALE GENOMIC DNA]</scope>
    <source>
        <strain evidence="4 5">JCM 11839</strain>
    </source>
</reference>
<protein>
    <submittedName>
        <fullName evidence="4">TetR family transcriptional regulator</fullName>
    </submittedName>
</protein>
<feature type="DNA-binding region" description="H-T-H motif" evidence="2">
    <location>
        <begin position="10"/>
        <end position="29"/>
    </location>
</feature>
<gene>
    <name evidence="4" type="ORF">HF577_03840</name>
</gene>
<comment type="caution">
    <text evidence="4">The sequence shown here is derived from an EMBL/GenBank/DDBJ whole genome shotgun (WGS) entry which is preliminary data.</text>
</comment>
<dbReference type="InterPro" id="IPR009057">
    <property type="entry name" value="Homeodomain-like_sf"/>
</dbReference>
<dbReference type="Pfam" id="PF17940">
    <property type="entry name" value="TetR_C_31"/>
    <property type="match status" value="1"/>
</dbReference>
<sequence>MAEHGLSRVSHRLVADRADVPLGSTTYYFPALSDLVSAAVEQLARSYATEIQEWGRRLAAGEHPRTALVQLAADYLADRARAIVEIELYVAAAREPALRPPAEMWIAQLQEILEPVTGPVRARAVSMLLDGAMLRAVVSGAELDVEALDHALRSVLEPA</sequence>
<dbReference type="PROSITE" id="PS50977">
    <property type="entry name" value="HTH_TETR_2"/>
    <property type="match status" value="1"/>
</dbReference>
<organism evidence="4 5">
    <name type="scientific">Pseudonocardia xinjiangensis</name>
    <dbReference type="NCBI Taxonomy" id="75289"/>
    <lineage>
        <taxon>Bacteria</taxon>
        <taxon>Bacillati</taxon>
        <taxon>Actinomycetota</taxon>
        <taxon>Actinomycetes</taxon>
        <taxon>Pseudonocardiales</taxon>
        <taxon>Pseudonocardiaceae</taxon>
        <taxon>Pseudonocardia</taxon>
    </lineage>
</organism>
<evidence type="ECO:0000313" key="5">
    <source>
        <dbReference type="Proteomes" id="UP001296706"/>
    </source>
</evidence>
<dbReference type="InterPro" id="IPR041583">
    <property type="entry name" value="TetR_C_31"/>
</dbReference>
<evidence type="ECO:0000256" key="2">
    <source>
        <dbReference type="PROSITE-ProRule" id="PRU00335"/>
    </source>
</evidence>
<name>A0ABX1RAQ3_9PSEU</name>
<evidence type="ECO:0000256" key="1">
    <source>
        <dbReference type="ARBA" id="ARBA00023125"/>
    </source>
</evidence>